<organism evidence="2 3">
    <name type="scientific">Sander lucioperca</name>
    <name type="common">Pike-perch</name>
    <name type="synonym">Perca lucioperca</name>
    <dbReference type="NCBI Taxonomy" id="283035"/>
    <lineage>
        <taxon>Eukaryota</taxon>
        <taxon>Metazoa</taxon>
        <taxon>Chordata</taxon>
        <taxon>Craniata</taxon>
        <taxon>Vertebrata</taxon>
        <taxon>Euteleostomi</taxon>
        <taxon>Actinopterygii</taxon>
        <taxon>Neopterygii</taxon>
        <taxon>Teleostei</taxon>
        <taxon>Neoteleostei</taxon>
        <taxon>Acanthomorphata</taxon>
        <taxon>Eupercaria</taxon>
        <taxon>Perciformes</taxon>
        <taxon>Percoidei</taxon>
        <taxon>Percidae</taxon>
        <taxon>Luciopercinae</taxon>
        <taxon>Sander</taxon>
    </lineage>
</organism>
<name>A0A8D0CY59_SANLU</name>
<dbReference type="AlphaFoldDB" id="A0A8D0CY59"/>
<dbReference type="GeneTree" id="ENSGT00940000164961"/>
<evidence type="ECO:0000259" key="1">
    <source>
        <dbReference type="PROSITE" id="PS50878"/>
    </source>
</evidence>
<keyword evidence="3" id="KW-1185">Reference proteome</keyword>
<proteinExistence type="predicted"/>
<dbReference type="Ensembl" id="ENSSLUT00000020419.1">
    <property type="protein sequence ID" value="ENSSLUP00000019785.1"/>
    <property type="gene ID" value="ENSSLUG00000009140.1"/>
</dbReference>
<dbReference type="PROSITE" id="PS50878">
    <property type="entry name" value="RT_POL"/>
    <property type="match status" value="1"/>
</dbReference>
<feature type="domain" description="Reverse transcriptase" evidence="1">
    <location>
        <begin position="182"/>
        <end position="365"/>
    </location>
</feature>
<dbReference type="SUPFAM" id="SSF56672">
    <property type="entry name" value="DNA/RNA polymerases"/>
    <property type="match status" value="1"/>
</dbReference>
<sequence>MIKMPTLSHDDVVTIVTSSFSSERIESSKTVLSELLPHNKQWISHRGPKKDIENENTTRADSLAKKLQNNKLSDFWQEVKVMNNNKTTLPADIEGVGRPEKIAELWCQHYRDLFNCLKSNSVRINYEHIDFSADMVVRAVDIYDAIHMLDNIKACGMDCITAEHLKYASHKLCPLLSLCFNGCLVHGVLPNDIMSVILVPVLKDKAGKLNSIDNYRPIALASILSKVLERILLTKLEMYVLTTDNQFGFKRKHGTDLCIYALKEIVFRYTSLNSSVFLCFIDTSKAFDRINHERLFVKLVDRGAPKFLVRILEFWYAHQTFQVKWDNVVSAPFCVSNGVRLGGILSPLLFNVYMDELSNQLSRLQ</sequence>
<reference evidence="2" key="1">
    <citation type="submission" date="2025-08" db="UniProtKB">
        <authorList>
            <consortium name="Ensembl"/>
        </authorList>
    </citation>
    <scope>IDENTIFICATION</scope>
</reference>
<dbReference type="PANTHER" id="PTHR19446">
    <property type="entry name" value="REVERSE TRANSCRIPTASES"/>
    <property type="match status" value="1"/>
</dbReference>
<protein>
    <recommendedName>
        <fullName evidence="1">Reverse transcriptase domain-containing protein</fullName>
    </recommendedName>
</protein>
<accession>A0A8D0CY59</accession>
<dbReference type="InterPro" id="IPR043502">
    <property type="entry name" value="DNA/RNA_pol_sf"/>
</dbReference>
<dbReference type="InterPro" id="IPR000477">
    <property type="entry name" value="RT_dom"/>
</dbReference>
<evidence type="ECO:0000313" key="2">
    <source>
        <dbReference type="Ensembl" id="ENSSLUP00000019785.1"/>
    </source>
</evidence>
<dbReference type="Proteomes" id="UP000694568">
    <property type="component" value="Unplaced"/>
</dbReference>
<reference evidence="2" key="2">
    <citation type="submission" date="2025-09" db="UniProtKB">
        <authorList>
            <consortium name="Ensembl"/>
        </authorList>
    </citation>
    <scope>IDENTIFICATION</scope>
</reference>
<dbReference type="Pfam" id="PF00078">
    <property type="entry name" value="RVT_1"/>
    <property type="match status" value="1"/>
</dbReference>
<evidence type="ECO:0000313" key="3">
    <source>
        <dbReference type="Proteomes" id="UP000694568"/>
    </source>
</evidence>